<evidence type="ECO:0000256" key="1">
    <source>
        <dbReference type="ARBA" id="ARBA00005445"/>
    </source>
</evidence>
<keyword evidence="2 3" id="KW-0732">Signal</keyword>
<reference evidence="5 6" key="1">
    <citation type="journal article" date="2021" name="Microbiol. Spectr.">
        <title>A Single Bacterium Capable of Oxidation and Reduction of Iron at Circumneutral pH.</title>
        <authorList>
            <person name="Kato S."/>
            <person name="Ohkuma M."/>
        </authorList>
    </citation>
    <scope>NUCLEOTIDE SEQUENCE [LARGE SCALE GENOMIC DNA]</scope>
    <source>
        <strain evidence="5 6">MIZ03</strain>
    </source>
</reference>
<evidence type="ECO:0000313" key="6">
    <source>
        <dbReference type="Proteomes" id="UP000824366"/>
    </source>
</evidence>
<dbReference type="Pfam" id="PF11999">
    <property type="entry name" value="Ice_binding"/>
    <property type="match status" value="1"/>
</dbReference>
<comment type="similarity">
    <text evidence="1">Belongs to the ice-binding protein family.</text>
</comment>
<dbReference type="InterPro" id="IPR032812">
    <property type="entry name" value="SbsA_Ig"/>
</dbReference>
<dbReference type="Pfam" id="PF13205">
    <property type="entry name" value="Big_5"/>
    <property type="match status" value="3"/>
</dbReference>
<dbReference type="InterPro" id="IPR014755">
    <property type="entry name" value="Cu-Rt/internalin_Ig-like"/>
</dbReference>
<evidence type="ECO:0000259" key="4">
    <source>
        <dbReference type="Pfam" id="PF13205"/>
    </source>
</evidence>
<sequence>MKKIAGNSKRLPCFMAMLLSILVTACGGGGQSPILGAGSLSPVPVVPLTVTAVSPLPNTLGVAINTRVLSAAFSQSMNPATLSTTSFTLACPTTTPIAGAAVSYVAASKIATLTLPVGTMLPVNTVCTTTITTAAKNSTGLALVSNYIWSWTTALATDTTAPRVISTVHANNAINVPVNTRIDATFSEALNPLTLTNINFSMKQTVSGAAVTGTTSYSGVDALFIPLNALTPGTQYTMTLKGGAGGVEDLAANPMAVDYVWSWTTVAADVTAPLVTLVSPANLATNVATSTAVNATFNEAIDPLTISNASFTLAGVTGVAGSVSFNALTKIATFTPNAALTAGTIYTATVTTGVTDLAGNNLALNKVWSFTTAAIPIVIPVIALNTAAPYGTFGGTAGMTNTGTLTQVNGDIGTIATGTSMVTGFHDTLGDIYTESPANIGAVNGRIYTCTNATTGPNSAVFSVPNCAIATQARLDAQTAYLALVAKPVGGASPAPGANLAGLTLLPGTYVAPGGSFMIQGGNLTLDAQGDANATWVFQMATTLTVGGPGAAFPQSIILAGGALPKNVFWQVGSFATINAAGGGTMVGTIISQAGTSFSTAGNVNIVTLEGRALSLGASVTLVDTVINVPAP</sequence>
<evidence type="ECO:0000313" key="5">
    <source>
        <dbReference type="EMBL" id="BCO27784.1"/>
    </source>
</evidence>
<gene>
    <name evidence="5" type="ORF">MIZ03_2675</name>
</gene>
<feature type="domain" description="SbsA Ig-like" evidence="4">
    <location>
        <begin position="46"/>
        <end position="153"/>
    </location>
</feature>
<accession>A0ABN6DA06</accession>
<proteinExistence type="inferred from homology"/>
<name>A0ABN6DA06_9BURK</name>
<evidence type="ECO:0000256" key="3">
    <source>
        <dbReference type="SAM" id="SignalP"/>
    </source>
</evidence>
<dbReference type="InterPro" id="IPR021884">
    <property type="entry name" value="Ice-bd_prot"/>
</dbReference>
<organism evidence="5 6">
    <name type="scientific">Rhodoferax lithotrophicus</name>
    <dbReference type="NCBI Taxonomy" id="2798804"/>
    <lineage>
        <taxon>Bacteria</taxon>
        <taxon>Pseudomonadati</taxon>
        <taxon>Pseudomonadota</taxon>
        <taxon>Betaproteobacteria</taxon>
        <taxon>Burkholderiales</taxon>
        <taxon>Comamonadaceae</taxon>
        <taxon>Rhodoferax</taxon>
    </lineage>
</organism>
<keyword evidence="6" id="KW-1185">Reference proteome</keyword>
<dbReference type="PROSITE" id="PS51257">
    <property type="entry name" value="PROKAR_LIPOPROTEIN"/>
    <property type="match status" value="1"/>
</dbReference>
<dbReference type="Gene3D" id="2.60.40.1220">
    <property type="match status" value="3"/>
</dbReference>
<dbReference type="Proteomes" id="UP000824366">
    <property type="component" value="Chromosome"/>
</dbReference>
<dbReference type="EMBL" id="AP024238">
    <property type="protein sequence ID" value="BCO27784.1"/>
    <property type="molecule type" value="Genomic_DNA"/>
</dbReference>
<protein>
    <recommendedName>
        <fullName evidence="4">SbsA Ig-like domain-containing protein</fullName>
    </recommendedName>
</protein>
<feature type="chain" id="PRO_5047358884" description="SbsA Ig-like domain-containing protein" evidence="3">
    <location>
        <begin position="26"/>
        <end position="632"/>
    </location>
</feature>
<feature type="signal peptide" evidence="3">
    <location>
        <begin position="1"/>
        <end position="25"/>
    </location>
</feature>
<feature type="domain" description="SbsA Ig-like" evidence="4">
    <location>
        <begin position="158"/>
        <end position="265"/>
    </location>
</feature>
<evidence type="ECO:0000256" key="2">
    <source>
        <dbReference type="ARBA" id="ARBA00022729"/>
    </source>
</evidence>
<feature type="domain" description="SbsA Ig-like" evidence="4">
    <location>
        <begin position="269"/>
        <end position="372"/>
    </location>
</feature>